<evidence type="ECO:0000256" key="1">
    <source>
        <dbReference type="SAM" id="SignalP"/>
    </source>
</evidence>
<accession>A0A084AWN8</accession>
<feature type="signal peptide" evidence="1">
    <location>
        <begin position="1"/>
        <end position="19"/>
    </location>
</feature>
<evidence type="ECO:0008006" key="4">
    <source>
        <dbReference type="Google" id="ProtNLM"/>
    </source>
</evidence>
<evidence type="ECO:0000313" key="3">
    <source>
        <dbReference type="Proteomes" id="UP000028045"/>
    </source>
</evidence>
<protein>
    <recommendedName>
        <fullName evidence="4">Peptidase M20 dimerisation domain-containing protein</fullName>
    </recommendedName>
</protein>
<dbReference type="AlphaFoldDB" id="A0A084AWN8"/>
<reference evidence="2 3" key="1">
    <citation type="journal article" date="2014" name="BMC Genomics">
        <title>Comparative genome sequencing reveals chemotype-specific gene clusters in the toxigenic black mold Stachybotrys.</title>
        <authorList>
            <person name="Semeiks J."/>
            <person name="Borek D."/>
            <person name="Otwinowski Z."/>
            <person name="Grishin N.V."/>
        </authorList>
    </citation>
    <scope>NUCLEOTIDE SEQUENCE [LARGE SCALE GENOMIC DNA]</scope>
    <source>
        <strain evidence="3">CBS 109288 / IBT 7711</strain>
    </source>
</reference>
<name>A0A084AWN8_STACB</name>
<dbReference type="Gene3D" id="3.40.630.10">
    <property type="entry name" value="Zn peptidases"/>
    <property type="match status" value="2"/>
</dbReference>
<dbReference type="GO" id="GO:0016805">
    <property type="term" value="F:dipeptidase activity"/>
    <property type="evidence" value="ECO:0007669"/>
    <property type="project" value="TreeGrafter"/>
</dbReference>
<dbReference type="InterPro" id="IPR052030">
    <property type="entry name" value="Peptidase_M20/M20A_hydrolases"/>
</dbReference>
<keyword evidence="3" id="KW-1185">Reference proteome</keyword>
<feature type="chain" id="PRO_5001771409" description="Peptidase M20 dimerisation domain-containing protein" evidence="1">
    <location>
        <begin position="20"/>
        <end position="506"/>
    </location>
</feature>
<dbReference type="PANTHER" id="PTHR30575:SF0">
    <property type="entry name" value="XAA-ARG DIPEPTIDASE"/>
    <property type="match status" value="1"/>
</dbReference>
<dbReference type="EMBL" id="KL648516">
    <property type="protein sequence ID" value="KEY69717.1"/>
    <property type="molecule type" value="Genomic_DNA"/>
</dbReference>
<keyword evidence="1" id="KW-0732">Signal</keyword>
<dbReference type="HOGENOM" id="CLU_538823_0_0_1"/>
<dbReference type="OrthoDB" id="6119954at2759"/>
<dbReference type="PANTHER" id="PTHR30575">
    <property type="entry name" value="PEPTIDASE M20"/>
    <property type="match status" value="1"/>
</dbReference>
<gene>
    <name evidence="2" type="ORF">S7711_03202</name>
</gene>
<proteinExistence type="predicted"/>
<sequence length="506" mass="54567">MQQSLILLTALVVCTRAESLPGLPAFLQETSIDIFPALKDISSEIYHNPELGRDERHAHDLIVEHFRSLEGWTVTPHAYGLETALETTFEYRPGNFHGPLPTVGFLAEYDALEGVGHACGHNHIALNGMLAARLASQALIRFDIPGRIKLVGCPDEENAAGKFQLNQHGAFNSSDVWLMAHPTSTSAIQPMNGRLNLFPTFVGETHEDAVRKAYEAMVIVADLPDGLPGTASSASTIVNVGMYAVNVVQTQISLGVLGSTLEIVTETLNAILDETYPGVAFAVFEDTETGGVGMNMTGPGGHASENTRGPLTLSVEVFRVLSGESSLSFYLPGNTTVRELDITVDLRSRYTLDLPALADFVGDSIGHLADSVSSDVKYPSLELLPYFPETFVSLIQSPPYGMTDWIITDFAPASTDASWVENPELDEDSRDVISVAKAVFHANYGICEPNGDVPCAFNHEPAFAVVAGTDYSYSQTEIVARAEAHMAVDLLADPARMREATALVRG</sequence>
<dbReference type="SUPFAM" id="SSF53187">
    <property type="entry name" value="Zn-dependent exopeptidases"/>
    <property type="match status" value="1"/>
</dbReference>
<organism evidence="2 3">
    <name type="scientific">Stachybotrys chartarum (strain CBS 109288 / IBT 7711)</name>
    <name type="common">Toxic black mold</name>
    <name type="synonym">Stilbospora chartarum</name>
    <dbReference type="NCBI Taxonomy" id="1280523"/>
    <lineage>
        <taxon>Eukaryota</taxon>
        <taxon>Fungi</taxon>
        <taxon>Dikarya</taxon>
        <taxon>Ascomycota</taxon>
        <taxon>Pezizomycotina</taxon>
        <taxon>Sordariomycetes</taxon>
        <taxon>Hypocreomycetidae</taxon>
        <taxon>Hypocreales</taxon>
        <taxon>Stachybotryaceae</taxon>
        <taxon>Stachybotrys</taxon>
    </lineage>
</organism>
<evidence type="ECO:0000313" key="2">
    <source>
        <dbReference type="EMBL" id="KEY69717.1"/>
    </source>
</evidence>
<dbReference type="Proteomes" id="UP000028045">
    <property type="component" value="Unassembled WGS sequence"/>
</dbReference>